<proteinExistence type="predicted"/>
<name>A0AAD7CYJ7_MYCRO</name>
<evidence type="ECO:0000313" key="1">
    <source>
        <dbReference type="EMBL" id="KAJ7669734.1"/>
    </source>
</evidence>
<gene>
    <name evidence="1" type="ORF">B0H17DRAFT_1209594</name>
</gene>
<dbReference type="SUPFAM" id="SSF56281">
    <property type="entry name" value="Metallo-hydrolase/oxidoreductase"/>
    <property type="match status" value="1"/>
</dbReference>
<accession>A0AAD7CYJ7</accession>
<reference evidence="1" key="1">
    <citation type="submission" date="2023-03" db="EMBL/GenBank/DDBJ databases">
        <title>Massive genome expansion in bonnet fungi (Mycena s.s.) driven by repeated elements and novel gene families across ecological guilds.</title>
        <authorList>
            <consortium name="Lawrence Berkeley National Laboratory"/>
            <person name="Harder C.B."/>
            <person name="Miyauchi S."/>
            <person name="Viragh M."/>
            <person name="Kuo A."/>
            <person name="Thoen E."/>
            <person name="Andreopoulos B."/>
            <person name="Lu D."/>
            <person name="Skrede I."/>
            <person name="Drula E."/>
            <person name="Henrissat B."/>
            <person name="Morin E."/>
            <person name="Kohler A."/>
            <person name="Barry K."/>
            <person name="LaButti K."/>
            <person name="Morin E."/>
            <person name="Salamov A."/>
            <person name="Lipzen A."/>
            <person name="Mereny Z."/>
            <person name="Hegedus B."/>
            <person name="Baldrian P."/>
            <person name="Stursova M."/>
            <person name="Weitz H."/>
            <person name="Taylor A."/>
            <person name="Grigoriev I.V."/>
            <person name="Nagy L.G."/>
            <person name="Martin F."/>
            <person name="Kauserud H."/>
        </authorList>
    </citation>
    <scope>NUCLEOTIDE SEQUENCE</scope>
    <source>
        <strain evidence="1">CBHHK067</strain>
    </source>
</reference>
<dbReference type="InterPro" id="IPR036866">
    <property type="entry name" value="RibonucZ/Hydroxyglut_hydro"/>
</dbReference>
<organism evidence="1 2">
    <name type="scientific">Mycena rosella</name>
    <name type="common">Pink bonnet</name>
    <name type="synonym">Agaricus rosellus</name>
    <dbReference type="NCBI Taxonomy" id="1033263"/>
    <lineage>
        <taxon>Eukaryota</taxon>
        <taxon>Fungi</taxon>
        <taxon>Dikarya</taxon>
        <taxon>Basidiomycota</taxon>
        <taxon>Agaricomycotina</taxon>
        <taxon>Agaricomycetes</taxon>
        <taxon>Agaricomycetidae</taxon>
        <taxon>Agaricales</taxon>
        <taxon>Marasmiineae</taxon>
        <taxon>Mycenaceae</taxon>
        <taxon>Mycena</taxon>
    </lineage>
</organism>
<dbReference type="Gene3D" id="3.60.15.10">
    <property type="entry name" value="Ribonuclease Z/Hydroxyacylglutathione hydrolase-like"/>
    <property type="match status" value="1"/>
</dbReference>
<evidence type="ECO:0000313" key="2">
    <source>
        <dbReference type="Proteomes" id="UP001221757"/>
    </source>
</evidence>
<keyword evidence="2" id="KW-1185">Reference proteome</keyword>
<comment type="caution">
    <text evidence="1">The sequence shown here is derived from an EMBL/GenBank/DDBJ whole genome shotgun (WGS) entry which is preliminary data.</text>
</comment>
<dbReference type="AlphaFoldDB" id="A0AAD7CYJ7"/>
<protein>
    <submittedName>
        <fullName evidence="1">Beta-lactamase-like protein</fullName>
    </submittedName>
</protein>
<dbReference type="Proteomes" id="UP001221757">
    <property type="component" value="Unassembled WGS sequence"/>
</dbReference>
<dbReference type="EMBL" id="JARKIE010000185">
    <property type="protein sequence ID" value="KAJ7669734.1"/>
    <property type="molecule type" value="Genomic_DNA"/>
</dbReference>
<sequence length="218" mass="23565">MYMDSRPIYSLSYGGSNASHPTIIAHAETLSLLASLSPHDPLRPLPHVTFEDNYTVRVGNQTLELSYHGPNHTPGNLFMYAPAQRVALLIDVVFPGWAPFSELAISGFIPGWTAAHDVLLTFDFDVLVAGHVGRLDIEDLHDSCASAINGGFDVTAAIGPTVAANPGNAWAEFKAYFRVAVQTCADNTTSRWLGVLGAADVFAFENAYRMVISLIEDV</sequence>